<evidence type="ECO:0000256" key="1">
    <source>
        <dbReference type="SAM" id="MobiDB-lite"/>
    </source>
</evidence>
<dbReference type="InParanoid" id="A0A2J6SKW9"/>
<keyword evidence="3" id="KW-1185">Reference proteome</keyword>
<evidence type="ECO:0000313" key="3">
    <source>
        <dbReference type="Proteomes" id="UP000235371"/>
    </source>
</evidence>
<dbReference type="Proteomes" id="UP000235371">
    <property type="component" value="Unassembled WGS sequence"/>
</dbReference>
<dbReference type="EMBL" id="KZ613912">
    <property type="protein sequence ID" value="PMD51421.1"/>
    <property type="molecule type" value="Genomic_DNA"/>
</dbReference>
<evidence type="ECO:0000313" key="2">
    <source>
        <dbReference type="EMBL" id="PMD51421.1"/>
    </source>
</evidence>
<feature type="compositionally biased region" description="Polar residues" evidence="1">
    <location>
        <begin position="20"/>
        <end position="31"/>
    </location>
</feature>
<accession>A0A2J6SKW9</accession>
<proteinExistence type="predicted"/>
<sequence>MHVPSHPGVGIKFAKPLRSGSRTSFLNQQQTRSKRSDDTSINSLCLVVMLLLGERTHRFRDTAEVNPDRYAVLSHKWAHDEITLQDLMLPSII</sequence>
<gene>
    <name evidence="2" type="ORF">K444DRAFT_231659</name>
</gene>
<protein>
    <submittedName>
        <fullName evidence="2">Uncharacterized protein</fullName>
    </submittedName>
</protein>
<organism evidence="2 3">
    <name type="scientific">Hyaloscypha bicolor E</name>
    <dbReference type="NCBI Taxonomy" id="1095630"/>
    <lineage>
        <taxon>Eukaryota</taxon>
        <taxon>Fungi</taxon>
        <taxon>Dikarya</taxon>
        <taxon>Ascomycota</taxon>
        <taxon>Pezizomycotina</taxon>
        <taxon>Leotiomycetes</taxon>
        <taxon>Helotiales</taxon>
        <taxon>Hyaloscyphaceae</taxon>
        <taxon>Hyaloscypha</taxon>
        <taxon>Hyaloscypha bicolor</taxon>
    </lineage>
</organism>
<dbReference type="GeneID" id="36579309"/>
<reference evidence="2 3" key="1">
    <citation type="submission" date="2016-04" db="EMBL/GenBank/DDBJ databases">
        <title>A degradative enzymes factory behind the ericoid mycorrhizal symbiosis.</title>
        <authorList>
            <consortium name="DOE Joint Genome Institute"/>
            <person name="Martino E."/>
            <person name="Morin E."/>
            <person name="Grelet G."/>
            <person name="Kuo A."/>
            <person name="Kohler A."/>
            <person name="Daghino S."/>
            <person name="Barry K."/>
            <person name="Choi C."/>
            <person name="Cichocki N."/>
            <person name="Clum A."/>
            <person name="Copeland A."/>
            <person name="Hainaut M."/>
            <person name="Haridas S."/>
            <person name="Labutti K."/>
            <person name="Lindquist E."/>
            <person name="Lipzen A."/>
            <person name="Khouja H.-R."/>
            <person name="Murat C."/>
            <person name="Ohm R."/>
            <person name="Olson A."/>
            <person name="Spatafora J."/>
            <person name="Veneault-Fourrey C."/>
            <person name="Henrissat B."/>
            <person name="Grigoriev I."/>
            <person name="Martin F."/>
            <person name="Perotto S."/>
        </authorList>
    </citation>
    <scope>NUCLEOTIDE SEQUENCE [LARGE SCALE GENOMIC DNA]</scope>
    <source>
        <strain evidence="2 3">E</strain>
    </source>
</reference>
<dbReference type="RefSeq" id="XP_024728325.1">
    <property type="nucleotide sequence ID" value="XM_024871227.1"/>
</dbReference>
<name>A0A2J6SKW9_9HELO</name>
<dbReference type="AlphaFoldDB" id="A0A2J6SKW9"/>
<feature type="region of interest" description="Disordered" evidence="1">
    <location>
        <begin position="1"/>
        <end position="39"/>
    </location>
</feature>